<dbReference type="InterPro" id="IPR005107">
    <property type="entry name" value="CO_DH_flav_C"/>
</dbReference>
<keyword evidence="3" id="KW-0560">Oxidoreductase</keyword>
<dbReference type="InterPro" id="IPR051312">
    <property type="entry name" value="Diverse_Substr_Oxidored"/>
</dbReference>
<dbReference type="InterPro" id="IPR016169">
    <property type="entry name" value="FAD-bd_PCMH_sub2"/>
</dbReference>
<dbReference type="Pfam" id="PF03450">
    <property type="entry name" value="CO_deh_flav_C"/>
    <property type="match status" value="1"/>
</dbReference>
<evidence type="ECO:0000259" key="4">
    <source>
        <dbReference type="PROSITE" id="PS51387"/>
    </source>
</evidence>
<dbReference type="AlphaFoldDB" id="A0A8J6MED9"/>
<dbReference type="Gene3D" id="3.30.465.10">
    <property type="match status" value="1"/>
</dbReference>
<dbReference type="InterPro" id="IPR016166">
    <property type="entry name" value="FAD-bd_PCMH"/>
</dbReference>
<keyword evidence="2" id="KW-0274">FAD</keyword>
<dbReference type="Pfam" id="PF00941">
    <property type="entry name" value="FAD_binding_5"/>
    <property type="match status" value="1"/>
</dbReference>
<dbReference type="InterPro" id="IPR036318">
    <property type="entry name" value="FAD-bd_PCMH-like_sf"/>
</dbReference>
<dbReference type="RefSeq" id="WP_186906656.1">
    <property type="nucleotide sequence ID" value="NZ_JACOPP010000003.1"/>
</dbReference>
<dbReference type="SUPFAM" id="SSF55447">
    <property type="entry name" value="CO dehydrogenase flavoprotein C-terminal domain-like"/>
    <property type="match status" value="1"/>
</dbReference>
<evidence type="ECO:0000256" key="1">
    <source>
        <dbReference type="ARBA" id="ARBA00022630"/>
    </source>
</evidence>
<accession>A0A8J6MED9</accession>
<dbReference type="PANTHER" id="PTHR42659:SF2">
    <property type="entry name" value="XANTHINE DEHYDROGENASE SUBUNIT C-RELATED"/>
    <property type="match status" value="1"/>
</dbReference>
<dbReference type="Proteomes" id="UP000661435">
    <property type="component" value="Unassembled WGS sequence"/>
</dbReference>
<sequence length="285" mass="29987">MQYVSASSSGEAVELLTRAGGKGVIMAGGTDLMVEFKEGKICPECFIDVTKAADMAGISADGERLVIGGAATLTQIARSPLVKRYFPSLAQGCGCVGSLQIRNSATLAGNVVSAQPAGDGAMALAPLDPVFTVCSAGGEAELTMGEMYAGFAKSRVDHSRQLVKRISIPLPQKGEAAAFYRLELRKSLSLPMLNCAAMVHCEGKTVTWARIAMAPVGVGPVRAAAAEAYLKGRELTEAVMARTGELALENANPRSNPLRGSREYRLEALPVIIRRTLEACRAQLS</sequence>
<evidence type="ECO:0000313" key="6">
    <source>
        <dbReference type="Proteomes" id="UP000661435"/>
    </source>
</evidence>
<dbReference type="PANTHER" id="PTHR42659">
    <property type="entry name" value="XANTHINE DEHYDROGENASE SUBUNIT C-RELATED"/>
    <property type="match status" value="1"/>
</dbReference>
<dbReference type="InterPro" id="IPR036683">
    <property type="entry name" value="CO_DH_flav_C_dom_sf"/>
</dbReference>
<feature type="domain" description="FAD-binding PCMH-type" evidence="4">
    <location>
        <begin position="1"/>
        <end position="173"/>
    </location>
</feature>
<dbReference type="InterPro" id="IPR002346">
    <property type="entry name" value="Mopterin_DH_FAD-bd"/>
</dbReference>
<comment type="caution">
    <text evidence="5">The sequence shown here is derived from an EMBL/GenBank/DDBJ whole genome shotgun (WGS) entry which is preliminary data.</text>
</comment>
<protein>
    <submittedName>
        <fullName evidence="5">FAD binding domain-containing protein</fullName>
    </submittedName>
</protein>
<dbReference type="InterPro" id="IPR016167">
    <property type="entry name" value="FAD-bd_PCMH_sub1"/>
</dbReference>
<name>A0A8J6MED9_9FIRM</name>
<keyword evidence="1" id="KW-0285">Flavoprotein</keyword>
<reference evidence="5" key="1">
    <citation type="submission" date="2020-08" db="EMBL/GenBank/DDBJ databases">
        <title>Genome public.</title>
        <authorList>
            <person name="Liu C."/>
            <person name="Sun Q."/>
        </authorList>
    </citation>
    <scope>NUCLEOTIDE SEQUENCE</scope>
    <source>
        <strain evidence="5">NSJ-51</strain>
    </source>
</reference>
<dbReference type="SMART" id="SM01092">
    <property type="entry name" value="CO_deh_flav_C"/>
    <property type="match status" value="1"/>
</dbReference>
<dbReference type="SUPFAM" id="SSF56176">
    <property type="entry name" value="FAD-binding/transporter-associated domain-like"/>
    <property type="match status" value="1"/>
</dbReference>
<proteinExistence type="predicted"/>
<evidence type="ECO:0000256" key="3">
    <source>
        <dbReference type="ARBA" id="ARBA00023002"/>
    </source>
</evidence>
<evidence type="ECO:0000313" key="5">
    <source>
        <dbReference type="EMBL" id="MBC5732753.1"/>
    </source>
</evidence>
<dbReference type="EMBL" id="JACOPP010000003">
    <property type="protein sequence ID" value="MBC5732753.1"/>
    <property type="molecule type" value="Genomic_DNA"/>
</dbReference>
<dbReference type="Gene3D" id="3.30.390.50">
    <property type="entry name" value="CO dehydrogenase flavoprotein, C-terminal domain"/>
    <property type="match status" value="1"/>
</dbReference>
<keyword evidence="6" id="KW-1185">Reference proteome</keyword>
<dbReference type="Gene3D" id="3.30.43.10">
    <property type="entry name" value="Uridine Diphospho-n-acetylenolpyruvylglucosamine Reductase, domain 2"/>
    <property type="match status" value="1"/>
</dbReference>
<dbReference type="PROSITE" id="PS51387">
    <property type="entry name" value="FAD_PCMH"/>
    <property type="match status" value="1"/>
</dbReference>
<organism evidence="5 6">
    <name type="scientific">Lawsonibacter hominis</name>
    <dbReference type="NCBI Taxonomy" id="2763053"/>
    <lineage>
        <taxon>Bacteria</taxon>
        <taxon>Bacillati</taxon>
        <taxon>Bacillota</taxon>
        <taxon>Clostridia</taxon>
        <taxon>Eubacteriales</taxon>
        <taxon>Oscillospiraceae</taxon>
        <taxon>Lawsonibacter</taxon>
    </lineage>
</organism>
<gene>
    <name evidence="5" type="ORF">H8S57_03285</name>
</gene>
<dbReference type="GO" id="GO:0071949">
    <property type="term" value="F:FAD binding"/>
    <property type="evidence" value="ECO:0007669"/>
    <property type="project" value="InterPro"/>
</dbReference>
<evidence type="ECO:0000256" key="2">
    <source>
        <dbReference type="ARBA" id="ARBA00022827"/>
    </source>
</evidence>
<dbReference type="GO" id="GO:0016491">
    <property type="term" value="F:oxidoreductase activity"/>
    <property type="evidence" value="ECO:0007669"/>
    <property type="project" value="UniProtKB-KW"/>
</dbReference>